<dbReference type="GO" id="GO:0003700">
    <property type="term" value="F:DNA-binding transcription factor activity"/>
    <property type="evidence" value="ECO:0007669"/>
    <property type="project" value="TreeGrafter"/>
</dbReference>
<dbReference type="InterPro" id="IPR001647">
    <property type="entry name" value="HTH_TetR"/>
</dbReference>
<dbReference type="InterPro" id="IPR050109">
    <property type="entry name" value="HTH-type_TetR-like_transc_reg"/>
</dbReference>
<feature type="domain" description="HTH tetR-type" evidence="5">
    <location>
        <begin position="4"/>
        <end position="64"/>
    </location>
</feature>
<name>A0A7W3ZBP7_9PSEU</name>
<keyword evidence="1" id="KW-0805">Transcription regulation</keyword>
<evidence type="ECO:0000259" key="5">
    <source>
        <dbReference type="PROSITE" id="PS50977"/>
    </source>
</evidence>
<dbReference type="InterPro" id="IPR036271">
    <property type="entry name" value="Tet_transcr_reg_TetR-rel_C_sf"/>
</dbReference>
<dbReference type="SUPFAM" id="SSF46689">
    <property type="entry name" value="Homeodomain-like"/>
    <property type="match status" value="1"/>
</dbReference>
<proteinExistence type="predicted"/>
<accession>A0A7W3ZBP7</accession>
<dbReference type="Gene3D" id="1.10.357.10">
    <property type="entry name" value="Tetracycline Repressor, domain 2"/>
    <property type="match status" value="1"/>
</dbReference>
<dbReference type="PANTHER" id="PTHR30055:SF234">
    <property type="entry name" value="HTH-TYPE TRANSCRIPTIONAL REGULATOR BETI"/>
    <property type="match status" value="1"/>
</dbReference>
<dbReference type="Proteomes" id="UP000526734">
    <property type="component" value="Unassembled WGS sequence"/>
</dbReference>
<sequence length="193" mass="21407">MPEIPTAERLVAAAREIVAAEGAAAVTMRRVAEAAGVTAMAIYRHYANREVLLRAVADATGRELGAAWKDPMSEGEWTDRYDALLDGFLDFALGQPHLYRFLMTDSWARARLYPDGFREPGSPPFTALVRLIEDGMREGVLRADDPLEAALTVSSQMQGMVLHYLAGRMGTTEPEFRELCRRTSRRVFCGLKA</sequence>
<evidence type="ECO:0000256" key="4">
    <source>
        <dbReference type="PROSITE-ProRule" id="PRU00335"/>
    </source>
</evidence>
<dbReference type="Pfam" id="PF13305">
    <property type="entry name" value="TetR_C_33"/>
    <property type="match status" value="1"/>
</dbReference>
<gene>
    <name evidence="6" type="ORF">H4281_18215</name>
</gene>
<evidence type="ECO:0000313" key="6">
    <source>
        <dbReference type="EMBL" id="MBB1155082.1"/>
    </source>
</evidence>
<dbReference type="EMBL" id="JACGZW010000006">
    <property type="protein sequence ID" value="MBB1155082.1"/>
    <property type="molecule type" value="Genomic_DNA"/>
</dbReference>
<reference evidence="6 7" key="1">
    <citation type="submission" date="2020-08" db="EMBL/GenBank/DDBJ databases">
        <title>Amycolatopsis sp. nov. DR6-1 isolated from Dendrobium heterocarpum.</title>
        <authorList>
            <person name="Tedsree N."/>
            <person name="Kuncharoen N."/>
            <person name="Likhitwitayawuid K."/>
            <person name="Tanasupawat S."/>
        </authorList>
    </citation>
    <scope>NUCLEOTIDE SEQUENCE [LARGE SCALE GENOMIC DNA]</scope>
    <source>
        <strain evidence="6 7">DR6-1</strain>
    </source>
</reference>
<dbReference type="PANTHER" id="PTHR30055">
    <property type="entry name" value="HTH-TYPE TRANSCRIPTIONAL REGULATOR RUTR"/>
    <property type="match status" value="1"/>
</dbReference>
<comment type="caution">
    <text evidence="6">The sequence shown here is derived from an EMBL/GenBank/DDBJ whole genome shotgun (WGS) entry which is preliminary data.</text>
</comment>
<dbReference type="GO" id="GO:0000976">
    <property type="term" value="F:transcription cis-regulatory region binding"/>
    <property type="evidence" value="ECO:0007669"/>
    <property type="project" value="TreeGrafter"/>
</dbReference>
<keyword evidence="2 4" id="KW-0238">DNA-binding</keyword>
<dbReference type="Pfam" id="PF00440">
    <property type="entry name" value="TetR_N"/>
    <property type="match status" value="1"/>
</dbReference>
<organism evidence="6 7">
    <name type="scientific">Amycolatopsis dendrobii</name>
    <dbReference type="NCBI Taxonomy" id="2760662"/>
    <lineage>
        <taxon>Bacteria</taxon>
        <taxon>Bacillati</taxon>
        <taxon>Actinomycetota</taxon>
        <taxon>Actinomycetes</taxon>
        <taxon>Pseudonocardiales</taxon>
        <taxon>Pseudonocardiaceae</taxon>
        <taxon>Amycolatopsis</taxon>
    </lineage>
</organism>
<dbReference type="SUPFAM" id="SSF48498">
    <property type="entry name" value="Tetracyclin repressor-like, C-terminal domain"/>
    <property type="match status" value="1"/>
</dbReference>
<dbReference type="InterPro" id="IPR009057">
    <property type="entry name" value="Homeodomain-like_sf"/>
</dbReference>
<protein>
    <submittedName>
        <fullName evidence="6">TetR/AcrR family transcriptional regulator</fullName>
    </submittedName>
</protein>
<dbReference type="InterPro" id="IPR025996">
    <property type="entry name" value="MT1864/Rv1816-like_C"/>
</dbReference>
<dbReference type="AlphaFoldDB" id="A0A7W3ZBP7"/>
<keyword evidence="3" id="KW-0804">Transcription</keyword>
<keyword evidence="7" id="KW-1185">Reference proteome</keyword>
<dbReference type="RefSeq" id="WP_182892145.1">
    <property type="nucleotide sequence ID" value="NZ_JACGZW010000006.1"/>
</dbReference>
<evidence type="ECO:0000256" key="3">
    <source>
        <dbReference type="ARBA" id="ARBA00023163"/>
    </source>
</evidence>
<evidence type="ECO:0000256" key="2">
    <source>
        <dbReference type="ARBA" id="ARBA00023125"/>
    </source>
</evidence>
<dbReference type="PRINTS" id="PR00455">
    <property type="entry name" value="HTHTETR"/>
</dbReference>
<evidence type="ECO:0000313" key="7">
    <source>
        <dbReference type="Proteomes" id="UP000526734"/>
    </source>
</evidence>
<evidence type="ECO:0000256" key="1">
    <source>
        <dbReference type="ARBA" id="ARBA00023015"/>
    </source>
</evidence>
<feature type="DNA-binding region" description="H-T-H motif" evidence="4">
    <location>
        <begin position="27"/>
        <end position="46"/>
    </location>
</feature>
<dbReference type="PROSITE" id="PS50977">
    <property type="entry name" value="HTH_TETR_2"/>
    <property type="match status" value="1"/>
</dbReference>